<evidence type="ECO:0000259" key="2">
    <source>
        <dbReference type="PROSITE" id="PS51737"/>
    </source>
</evidence>
<evidence type="ECO:0000313" key="4">
    <source>
        <dbReference type="Proteomes" id="UP000503117"/>
    </source>
</evidence>
<protein>
    <submittedName>
        <fullName evidence="3">Recombinase family protein</fullName>
    </submittedName>
</protein>
<dbReference type="SMART" id="SM00857">
    <property type="entry name" value="Resolvase"/>
    <property type="match status" value="1"/>
</dbReference>
<dbReference type="Pfam" id="PF00239">
    <property type="entry name" value="Resolvase"/>
    <property type="match status" value="1"/>
</dbReference>
<name>A0ABX6M6X8_9BURK</name>
<dbReference type="Proteomes" id="UP000503117">
    <property type="component" value="Chromosome"/>
</dbReference>
<feature type="domain" description="Resolvase/invertase-type recombinase catalytic" evidence="1">
    <location>
        <begin position="11"/>
        <end position="161"/>
    </location>
</feature>
<dbReference type="SUPFAM" id="SSF53041">
    <property type="entry name" value="Resolvase-like"/>
    <property type="match status" value="1"/>
</dbReference>
<dbReference type="InterPro" id="IPR006119">
    <property type="entry name" value="Resolv_N"/>
</dbReference>
<dbReference type="PANTHER" id="PTHR30461:SF23">
    <property type="entry name" value="DNA RECOMBINASE-RELATED"/>
    <property type="match status" value="1"/>
</dbReference>
<proteinExistence type="predicted"/>
<keyword evidence="4" id="KW-1185">Reference proteome</keyword>
<dbReference type="InterPro" id="IPR036162">
    <property type="entry name" value="Resolvase-like_N_sf"/>
</dbReference>
<dbReference type="InterPro" id="IPR050639">
    <property type="entry name" value="SSR_resolvase"/>
</dbReference>
<dbReference type="InterPro" id="IPR038109">
    <property type="entry name" value="DNA_bind_recomb_sf"/>
</dbReference>
<feature type="domain" description="Recombinase" evidence="2">
    <location>
        <begin position="192"/>
        <end position="316"/>
    </location>
</feature>
<organism evidence="3 4">
    <name type="scientific">Duganella dendranthematis</name>
    <dbReference type="NCBI Taxonomy" id="2728021"/>
    <lineage>
        <taxon>Bacteria</taxon>
        <taxon>Pseudomonadati</taxon>
        <taxon>Pseudomonadota</taxon>
        <taxon>Betaproteobacteria</taxon>
        <taxon>Burkholderiales</taxon>
        <taxon>Oxalobacteraceae</taxon>
        <taxon>Telluria group</taxon>
        <taxon>Duganella</taxon>
    </lineage>
</organism>
<dbReference type="Gene3D" id="3.40.50.1390">
    <property type="entry name" value="Resolvase, N-terminal catalytic domain"/>
    <property type="match status" value="1"/>
</dbReference>
<accession>A0ABX6M6X8</accession>
<evidence type="ECO:0000259" key="1">
    <source>
        <dbReference type="PROSITE" id="PS51736"/>
    </source>
</evidence>
<dbReference type="PANTHER" id="PTHR30461">
    <property type="entry name" value="DNA-INVERTASE FROM LAMBDOID PROPHAGE"/>
    <property type="match status" value="1"/>
</dbReference>
<dbReference type="Gene3D" id="3.90.1750.20">
    <property type="entry name" value="Putative Large Serine Recombinase, Chain B, Domain 2"/>
    <property type="match status" value="1"/>
</dbReference>
<dbReference type="RefSeq" id="WP_169111724.1">
    <property type="nucleotide sequence ID" value="NZ_CP051684.1"/>
</dbReference>
<dbReference type="PROSITE" id="PS51737">
    <property type="entry name" value="RECOMBINASE_DNA_BIND"/>
    <property type="match status" value="1"/>
</dbReference>
<dbReference type="PROSITE" id="PS51736">
    <property type="entry name" value="RECOMBINASES_3"/>
    <property type="match status" value="1"/>
</dbReference>
<gene>
    <name evidence="3" type="ORF">HH213_07150</name>
</gene>
<dbReference type="CDD" id="cd00338">
    <property type="entry name" value="Ser_Recombinase"/>
    <property type="match status" value="1"/>
</dbReference>
<dbReference type="Pfam" id="PF07508">
    <property type="entry name" value="Recombinase"/>
    <property type="match status" value="1"/>
</dbReference>
<dbReference type="InterPro" id="IPR011109">
    <property type="entry name" value="DNA_bind_recombinase_dom"/>
</dbReference>
<sequence>MASESSTLGKKAAIYVRMSTHPQDHSIEHQCERLYSYAKDRGIEIVKMYADAGKSGLRINNRDGLRELITDVQARTADFNAVLVYDVSRWGRFQDVDEGAHYEFVCRDAGIQVLYCAEPFENDGSALASMVKSMKRTMAAEYSRELSAKVFEAQRRFAAQGYKMGGSAGFGLRRMCFDRDGKERRTLSAGERKGAITDRVRFCWGPPDEVSIVRHIYSWFIDEHLTDTEIARLLNQRKVVSGTGRAWTPWLVKSILTNEKYAGRIIFNRGSAKLTGLREPNPVADWICISDSLPAIVSPAQFDLAQRERSSRSAPMDRESVLAMLRDIHDHHGKVTVALIDATPGLPSPKRIGETFGTLAEAYALAGVADAEKLQHAKTKRSIQKMREATFAACKLLIERSGITLRDCDDRWCICIGEKIVVKLVVARARYDLKGRVRWRIPIHTAPIPDFVVCVRMDGANAGVLDYYLIPVQEFTEGHIILRAEHPQDRSNYRYSSLAAIFGAEG</sequence>
<evidence type="ECO:0000313" key="3">
    <source>
        <dbReference type="EMBL" id="QJD89895.1"/>
    </source>
</evidence>
<reference evidence="3 4" key="1">
    <citation type="submission" date="2020-04" db="EMBL/GenBank/DDBJ databases">
        <title>Genome sequencing of novel species.</title>
        <authorList>
            <person name="Heo J."/>
            <person name="Kim S.-J."/>
            <person name="Kim J.-S."/>
            <person name="Hong S.-B."/>
            <person name="Kwon S.-W."/>
        </authorList>
    </citation>
    <scope>NUCLEOTIDE SEQUENCE [LARGE SCALE GENOMIC DNA]</scope>
    <source>
        <strain evidence="3 4">AF9R3</strain>
    </source>
</reference>
<dbReference type="EMBL" id="CP051684">
    <property type="protein sequence ID" value="QJD89895.1"/>
    <property type="molecule type" value="Genomic_DNA"/>
</dbReference>